<dbReference type="GO" id="GO:0005829">
    <property type="term" value="C:cytosol"/>
    <property type="evidence" value="ECO:0007669"/>
    <property type="project" value="TreeGrafter"/>
</dbReference>
<dbReference type="Gene3D" id="3.40.50.10860">
    <property type="entry name" value="Leucine Dehydrogenase, chain A, domain 1"/>
    <property type="match status" value="1"/>
</dbReference>
<dbReference type="InterPro" id="IPR046346">
    <property type="entry name" value="Aminoacid_DH-like_N_sf"/>
</dbReference>
<dbReference type="InterPro" id="IPR000672">
    <property type="entry name" value="THF_DH/CycHdrlase"/>
</dbReference>
<proteinExistence type="inferred from homology"/>
<feature type="binding site" evidence="9">
    <location>
        <position position="224"/>
    </location>
    <ligand>
        <name>NADP(+)</name>
        <dbReference type="ChEBI" id="CHEBI:58349"/>
    </ligand>
</feature>
<dbReference type="HAMAP" id="MF_01576">
    <property type="entry name" value="THF_DHG_CYH"/>
    <property type="match status" value="1"/>
</dbReference>
<dbReference type="AlphaFoldDB" id="A0A0G0KJQ1"/>
<accession>A0A0G0KJQ1</accession>
<dbReference type="GO" id="GO:0006164">
    <property type="term" value="P:purine nucleotide biosynthetic process"/>
    <property type="evidence" value="ECO:0007669"/>
    <property type="project" value="UniProtKB-KW"/>
</dbReference>
<dbReference type="PANTHER" id="PTHR48099">
    <property type="entry name" value="C-1-TETRAHYDROFOLATE SYNTHASE, CYTOPLASMIC-RELATED"/>
    <property type="match status" value="1"/>
</dbReference>
<name>A0A0G0KJQ1_9BACT</name>
<evidence type="ECO:0000256" key="3">
    <source>
        <dbReference type="ARBA" id="ARBA00022755"/>
    </source>
</evidence>
<comment type="caution">
    <text evidence="9">Lacks conserved residue(s) required for the propagation of feature annotation.</text>
</comment>
<keyword evidence="4 9" id="KW-0378">Hydrolase</keyword>
<evidence type="ECO:0000256" key="5">
    <source>
        <dbReference type="ARBA" id="ARBA00022857"/>
    </source>
</evidence>
<comment type="similarity">
    <text evidence="9">Belongs to the tetrahydrofolate dehydrogenase/cyclohydrolase family.</text>
</comment>
<dbReference type="PANTHER" id="PTHR48099:SF5">
    <property type="entry name" value="C-1-TETRAHYDROFOLATE SYNTHASE, CYTOPLASMIC"/>
    <property type="match status" value="1"/>
</dbReference>
<evidence type="ECO:0000256" key="2">
    <source>
        <dbReference type="ARBA" id="ARBA00022563"/>
    </source>
</evidence>
<sequence length="274" mass="30253">MKVSGKEVADAILEKLEKEIKKKNLKPKLAIILAGSDPSSRIYVKNKIKKALQTGIDAKLFEFSKNQFNKCFQTIKKLNTDKKTHGIIVQYPVYESWDFDSLVQKINPQKDVDGFLEASPFMGATALAVWEMLTAFAKKEGFYKTENFLRNKKIVILGKGKTAGRPTIELLKEKGIELSIIDSKTPNPNKITKKADVVISATGIKHIINSKNIKKGSFVIGVGVGKDNDKIYGDIDEEEVAKIAKLYCPTIGGIGPLTIVCLLRNVVKSANGII</sequence>
<dbReference type="GO" id="GO:0035999">
    <property type="term" value="P:tetrahydrofolate interconversion"/>
    <property type="evidence" value="ECO:0007669"/>
    <property type="project" value="UniProtKB-UniRule"/>
</dbReference>
<gene>
    <name evidence="9" type="primary">folD</name>
    <name evidence="12" type="ORF">US99_C0005G0014</name>
</gene>
<comment type="catalytic activity">
    <reaction evidence="9">
        <text>(6R)-5,10-methylene-5,6,7,8-tetrahydrofolate + NADP(+) = (6R)-5,10-methenyltetrahydrofolate + NADPH</text>
        <dbReference type="Rhea" id="RHEA:22812"/>
        <dbReference type="ChEBI" id="CHEBI:15636"/>
        <dbReference type="ChEBI" id="CHEBI:57455"/>
        <dbReference type="ChEBI" id="CHEBI:57783"/>
        <dbReference type="ChEBI" id="CHEBI:58349"/>
        <dbReference type="EC" id="1.5.1.5"/>
    </reaction>
</comment>
<dbReference type="PRINTS" id="PR00085">
    <property type="entry name" value="THFDHDRGNASE"/>
</dbReference>
<dbReference type="Pfam" id="PF00763">
    <property type="entry name" value="THF_DHG_CYH"/>
    <property type="match status" value="1"/>
</dbReference>
<comment type="catalytic activity">
    <reaction evidence="9">
        <text>(6R)-5,10-methenyltetrahydrofolate + H2O = (6R)-10-formyltetrahydrofolate + H(+)</text>
        <dbReference type="Rhea" id="RHEA:23700"/>
        <dbReference type="ChEBI" id="CHEBI:15377"/>
        <dbReference type="ChEBI" id="CHEBI:15378"/>
        <dbReference type="ChEBI" id="CHEBI:57455"/>
        <dbReference type="ChEBI" id="CHEBI:195366"/>
        <dbReference type="EC" id="3.5.4.9"/>
    </reaction>
</comment>
<keyword evidence="7 9" id="KW-0486">Methionine biosynthesis</keyword>
<evidence type="ECO:0000256" key="4">
    <source>
        <dbReference type="ARBA" id="ARBA00022801"/>
    </source>
</evidence>
<comment type="caution">
    <text evidence="12">The sequence shown here is derived from an EMBL/GenBank/DDBJ whole genome shotgun (WGS) entry which is preliminary data.</text>
</comment>
<dbReference type="InterPro" id="IPR020631">
    <property type="entry name" value="THF_DH/CycHdrlase_NAD-bd_dom"/>
</dbReference>
<feature type="binding site" evidence="9">
    <location>
        <begin position="158"/>
        <end position="160"/>
    </location>
    <ligand>
        <name>NADP(+)</name>
        <dbReference type="ChEBI" id="CHEBI:58349"/>
    </ligand>
</feature>
<keyword evidence="9" id="KW-0028">Amino-acid biosynthesis</keyword>
<dbReference type="SUPFAM" id="SSF53223">
    <property type="entry name" value="Aminoacid dehydrogenase-like, N-terminal domain"/>
    <property type="match status" value="1"/>
</dbReference>
<dbReference type="GO" id="GO:0004477">
    <property type="term" value="F:methenyltetrahydrofolate cyclohydrolase activity"/>
    <property type="evidence" value="ECO:0007669"/>
    <property type="project" value="UniProtKB-UniRule"/>
</dbReference>
<dbReference type="SUPFAM" id="SSF51735">
    <property type="entry name" value="NAD(P)-binding Rossmann-fold domains"/>
    <property type="match status" value="1"/>
</dbReference>
<organism evidence="12 13">
    <name type="scientific">Candidatus Daviesbacteria bacterium GW2011_GWF2_38_6</name>
    <dbReference type="NCBI Taxonomy" id="1618432"/>
    <lineage>
        <taxon>Bacteria</taxon>
        <taxon>Candidatus Daviesiibacteriota</taxon>
    </lineage>
</organism>
<dbReference type="UniPathway" id="UPA00193"/>
<dbReference type="EMBL" id="LBVC01000005">
    <property type="protein sequence ID" value="KKQ79022.1"/>
    <property type="molecule type" value="Genomic_DNA"/>
</dbReference>
<evidence type="ECO:0000256" key="1">
    <source>
        <dbReference type="ARBA" id="ARBA00004777"/>
    </source>
</evidence>
<dbReference type="EC" id="1.5.1.5" evidence="9"/>
<comment type="pathway">
    <text evidence="1 9">One-carbon metabolism; tetrahydrofolate interconversion.</text>
</comment>
<dbReference type="InterPro" id="IPR036291">
    <property type="entry name" value="NAD(P)-bd_dom_sf"/>
</dbReference>
<dbReference type="GO" id="GO:0000105">
    <property type="term" value="P:L-histidine biosynthetic process"/>
    <property type="evidence" value="ECO:0007669"/>
    <property type="project" value="UniProtKB-KW"/>
</dbReference>
<evidence type="ECO:0000256" key="6">
    <source>
        <dbReference type="ARBA" id="ARBA00023002"/>
    </source>
</evidence>
<evidence type="ECO:0000256" key="8">
    <source>
        <dbReference type="ARBA" id="ARBA00023268"/>
    </source>
</evidence>
<evidence type="ECO:0000259" key="11">
    <source>
        <dbReference type="Pfam" id="PF02882"/>
    </source>
</evidence>
<dbReference type="GO" id="GO:0004488">
    <property type="term" value="F:methylenetetrahydrofolate dehydrogenase (NADP+) activity"/>
    <property type="evidence" value="ECO:0007669"/>
    <property type="project" value="UniProtKB-UniRule"/>
</dbReference>
<keyword evidence="8 9" id="KW-0511">Multifunctional enzyme</keyword>
<evidence type="ECO:0000256" key="9">
    <source>
        <dbReference type="HAMAP-Rule" id="MF_01576"/>
    </source>
</evidence>
<dbReference type="Pfam" id="PF02882">
    <property type="entry name" value="THF_DHG_CYH_C"/>
    <property type="match status" value="1"/>
</dbReference>
<evidence type="ECO:0000313" key="12">
    <source>
        <dbReference type="EMBL" id="KKQ79022.1"/>
    </source>
</evidence>
<reference evidence="12 13" key="1">
    <citation type="journal article" date="2015" name="Nature">
        <title>rRNA introns, odd ribosomes, and small enigmatic genomes across a large radiation of phyla.</title>
        <authorList>
            <person name="Brown C.T."/>
            <person name="Hug L.A."/>
            <person name="Thomas B.C."/>
            <person name="Sharon I."/>
            <person name="Castelle C.J."/>
            <person name="Singh A."/>
            <person name="Wilkins M.J."/>
            <person name="Williams K.H."/>
            <person name="Banfield J.F."/>
        </authorList>
    </citation>
    <scope>NUCLEOTIDE SEQUENCE [LARGE SCALE GENOMIC DNA]</scope>
</reference>
<keyword evidence="6 9" id="KW-0560">Oxidoreductase</keyword>
<comment type="function">
    <text evidence="9">Catalyzes the oxidation of 5,10-methylenetetrahydrofolate to 5,10-methenyltetrahydrofolate and then the hydrolysis of 5,10-methenyltetrahydrofolate to 10-formyltetrahydrofolate.</text>
</comment>
<keyword evidence="9" id="KW-0368">Histidine biosynthesis</keyword>
<feature type="domain" description="Tetrahydrofolate dehydrogenase/cyclohydrolase catalytic" evidence="10">
    <location>
        <begin position="4"/>
        <end position="113"/>
    </location>
</feature>
<dbReference type="EC" id="3.5.4.9" evidence="9"/>
<evidence type="ECO:0000259" key="10">
    <source>
        <dbReference type="Pfam" id="PF00763"/>
    </source>
</evidence>
<dbReference type="Proteomes" id="UP000034324">
    <property type="component" value="Unassembled WGS sequence"/>
</dbReference>
<feature type="domain" description="Tetrahydrofolate dehydrogenase/cyclohydrolase NAD(P)-binding" evidence="11">
    <location>
        <begin position="145"/>
        <end position="271"/>
    </location>
</feature>
<evidence type="ECO:0000313" key="13">
    <source>
        <dbReference type="Proteomes" id="UP000034324"/>
    </source>
</evidence>
<keyword evidence="3 9" id="KW-0658">Purine biosynthesis</keyword>
<keyword evidence="5 9" id="KW-0521">NADP</keyword>
<keyword evidence="2 9" id="KW-0554">One-carbon metabolism</keyword>
<evidence type="ECO:0000256" key="7">
    <source>
        <dbReference type="ARBA" id="ARBA00023167"/>
    </source>
</evidence>
<dbReference type="Gene3D" id="3.40.50.720">
    <property type="entry name" value="NAD(P)-binding Rossmann-like Domain"/>
    <property type="match status" value="1"/>
</dbReference>
<comment type="subunit">
    <text evidence="9">Homodimer.</text>
</comment>
<dbReference type="GO" id="GO:0009086">
    <property type="term" value="P:methionine biosynthetic process"/>
    <property type="evidence" value="ECO:0007669"/>
    <property type="project" value="UniProtKB-KW"/>
</dbReference>
<dbReference type="InterPro" id="IPR020630">
    <property type="entry name" value="THF_DH/CycHdrlase_cat_dom"/>
</dbReference>
<protein>
    <recommendedName>
        <fullName evidence="9">Bifunctional protein FolD</fullName>
    </recommendedName>
    <domain>
        <recommendedName>
            <fullName evidence="9">Methylenetetrahydrofolate dehydrogenase</fullName>
            <ecNumber evidence="9">1.5.1.5</ecNumber>
        </recommendedName>
    </domain>
    <domain>
        <recommendedName>
            <fullName evidence="9">Methenyltetrahydrofolate cyclohydrolase</fullName>
            <ecNumber evidence="9">3.5.4.9</ecNumber>
        </recommendedName>
    </domain>
</protein>